<dbReference type="SUPFAM" id="SSF53850">
    <property type="entry name" value="Periplasmic binding protein-like II"/>
    <property type="match status" value="1"/>
</dbReference>
<accession>A0A1S1WT16</accession>
<dbReference type="EMBL" id="MKCS01000004">
    <property type="protein sequence ID" value="OHX10381.1"/>
    <property type="molecule type" value="Genomic_DNA"/>
</dbReference>
<feature type="signal peptide" evidence="1">
    <location>
        <begin position="1"/>
        <end position="22"/>
    </location>
</feature>
<name>A0A1S1WT16_9NEIS</name>
<dbReference type="Proteomes" id="UP000180088">
    <property type="component" value="Unassembled WGS sequence"/>
</dbReference>
<dbReference type="STRING" id="1903179.BI347_21585"/>
<evidence type="ECO:0000313" key="5">
    <source>
        <dbReference type="Proteomes" id="UP000180280"/>
    </source>
</evidence>
<dbReference type="OrthoDB" id="8889006at2"/>
<dbReference type="Proteomes" id="UP000180280">
    <property type="component" value="Unassembled WGS sequence"/>
</dbReference>
<reference evidence="4 5" key="1">
    <citation type="submission" date="2016-09" db="EMBL/GenBank/DDBJ databases">
        <title>Chromobacterium muskegensis sp. nov., an insecticidal bacterium isolated from Sphagnum bogs.</title>
        <authorList>
            <person name="Sparks M.E."/>
            <person name="Blackburn M.B."/>
            <person name="Gundersen-Rindal D.E."/>
            <person name="Mitchell A."/>
            <person name="Farrar R."/>
            <person name="Kuhar D."/>
        </authorList>
    </citation>
    <scope>NUCLEOTIDE SEQUENCE [LARGE SCALE GENOMIC DNA]</scope>
    <source>
        <strain evidence="3 5">14B-1</strain>
        <strain evidence="2 4">37-2</strain>
    </source>
</reference>
<evidence type="ECO:0000313" key="2">
    <source>
        <dbReference type="EMBL" id="OHX10381.1"/>
    </source>
</evidence>
<dbReference type="AlphaFoldDB" id="A0A1S1WT16"/>
<keyword evidence="5" id="KW-1185">Reference proteome</keyword>
<dbReference type="EMBL" id="MKCT01000092">
    <property type="protein sequence ID" value="OHX15553.1"/>
    <property type="molecule type" value="Genomic_DNA"/>
</dbReference>
<keyword evidence="1" id="KW-0732">Signal</keyword>
<organism evidence="2 4">
    <name type="scientific">Chromobacterium sphagni</name>
    <dbReference type="NCBI Taxonomy" id="1903179"/>
    <lineage>
        <taxon>Bacteria</taxon>
        <taxon>Pseudomonadati</taxon>
        <taxon>Pseudomonadota</taxon>
        <taxon>Betaproteobacteria</taxon>
        <taxon>Neisseriales</taxon>
        <taxon>Chromobacteriaceae</taxon>
        <taxon>Chromobacterium</taxon>
    </lineage>
</organism>
<evidence type="ECO:0008006" key="6">
    <source>
        <dbReference type="Google" id="ProtNLM"/>
    </source>
</evidence>
<evidence type="ECO:0000313" key="3">
    <source>
        <dbReference type="EMBL" id="OHX15553.1"/>
    </source>
</evidence>
<comment type="caution">
    <text evidence="2">The sequence shown here is derived from an EMBL/GenBank/DDBJ whole genome shotgun (WGS) entry which is preliminary data.</text>
</comment>
<dbReference type="RefSeq" id="WP_071114936.1">
    <property type="nucleotide sequence ID" value="NZ_MKCS01000004.1"/>
</dbReference>
<dbReference type="NCBIfam" id="TIGR02285">
    <property type="entry name" value="TIGR02285 family protein"/>
    <property type="match status" value="1"/>
</dbReference>
<protein>
    <recommendedName>
        <fullName evidence="6">Solute-binding protein family 3/N-terminal domain-containing protein</fullName>
    </recommendedName>
</protein>
<dbReference type="Gene3D" id="3.40.190.10">
    <property type="entry name" value="Periplasmic binding protein-like II"/>
    <property type="match status" value="2"/>
</dbReference>
<feature type="chain" id="PRO_5010236817" description="Solute-binding protein family 3/N-terminal domain-containing protein" evidence="1">
    <location>
        <begin position="23"/>
        <end position="299"/>
    </location>
</feature>
<proteinExistence type="predicted"/>
<dbReference type="InterPro" id="IPR011972">
    <property type="entry name" value="CHP02285"/>
</dbReference>
<sequence length="299" mass="33605">MRRLSTIILALCLAAMAPAAQARPATQMTWVLSDWPPNFIVRDGKPTTGQNDVYLKLIMQKWPQAEHRFIVMSTARSVLELQNKSPICRLNLIPTPTRERLAFFTLTHMQLPLQVIIRREVAAKAPLNDKGEVVLEQLIRQPDLRGIVAAGRSYTAGIDRQLASDKDKSNLRDIQNLPSNEGLFKLLQLGRADYTLDYESDLNYQQRSHGNQALVSLPLAGAALIPVGIACPRTEWGRQAILKIDALLAQVVNDPAYRAAQERWLSPASLQRYKPELDKFYRQRGHASDPARFSLTAHP</sequence>
<evidence type="ECO:0000256" key="1">
    <source>
        <dbReference type="SAM" id="SignalP"/>
    </source>
</evidence>
<gene>
    <name evidence="3" type="ORF">BI344_22005</name>
    <name evidence="2" type="ORF">BI347_21585</name>
</gene>
<evidence type="ECO:0000313" key="4">
    <source>
        <dbReference type="Proteomes" id="UP000180088"/>
    </source>
</evidence>